<proteinExistence type="predicted"/>
<evidence type="ECO:0000313" key="2">
    <source>
        <dbReference type="Proteomes" id="UP000067444"/>
    </source>
</evidence>
<dbReference type="EMBL" id="CP012160">
    <property type="protein sequence ID" value="AKS46895.1"/>
    <property type="molecule type" value="Genomic_DNA"/>
</dbReference>
<dbReference type="RefSeq" id="WP_049835160.1">
    <property type="nucleotide sequence ID" value="NZ_CP012160.1"/>
</dbReference>
<gene>
    <name evidence="1" type="ORF">OSB_23590</name>
</gene>
<name>A0A0K0Y7K5_9RHOB</name>
<reference evidence="1 2" key="1">
    <citation type="journal article" date="2015" name="Genome Announc.">
        <title>Closed Genome Sequence of Octadecabacter temperatus SB1, the First Mesophilic Species of the Genus Octadecabacter.</title>
        <authorList>
            <person name="Voget S."/>
            <person name="Billerbeck S."/>
            <person name="Simon M."/>
            <person name="Daniel R."/>
        </authorList>
    </citation>
    <scope>NUCLEOTIDE SEQUENCE [LARGE SCALE GENOMIC DNA]</scope>
    <source>
        <strain evidence="1 2">SB1</strain>
    </source>
</reference>
<sequence length="266" mass="29433">MDDLPKTLGEKLTVKVPQVPVEKDGWMAHVAHLVANVFVLSGLTVLPLLWAQNQALGTWLGPVFLGLIALWAFIAWVGPRVSVQRFKPIKPAAKHFLLAGDQHGFIGKLELDAKTVLFDGSNLYHFGLENGLGAQPVRLLAKQLRSEGYRIVCFFDANIFYTLIENGDYPAGQIHELNGLLAVFGISAGETYVVPSGVQADNYILSSLKHLPKSFAVSNDQFRDYAKTYGEQMKGSLWRKGVSVKGNEIRLKQHKFKTPLHLKQAA</sequence>
<organism evidence="1 2">
    <name type="scientific">Octadecabacter temperatus</name>
    <dbReference type="NCBI Taxonomy" id="1458307"/>
    <lineage>
        <taxon>Bacteria</taxon>
        <taxon>Pseudomonadati</taxon>
        <taxon>Pseudomonadota</taxon>
        <taxon>Alphaproteobacteria</taxon>
        <taxon>Rhodobacterales</taxon>
        <taxon>Roseobacteraceae</taxon>
        <taxon>Octadecabacter</taxon>
    </lineage>
</organism>
<dbReference type="AlphaFoldDB" id="A0A0K0Y7K5"/>
<dbReference type="Gene3D" id="3.40.50.11980">
    <property type="match status" value="1"/>
</dbReference>
<keyword evidence="2" id="KW-1185">Reference proteome</keyword>
<dbReference type="STRING" id="1458307.OSB_23590"/>
<protein>
    <submittedName>
        <fullName evidence="1">Uncharacterized protein</fullName>
    </submittedName>
</protein>
<evidence type="ECO:0000313" key="1">
    <source>
        <dbReference type="EMBL" id="AKS46895.1"/>
    </source>
</evidence>
<accession>A0A0K0Y7K5</accession>
<dbReference type="Proteomes" id="UP000067444">
    <property type="component" value="Chromosome"/>
</dbReference>
<dbReference type="KEGG" id="otm:OSB_23590"/>
<dbReference type="OrthoDB" id="5196680at2"/>